<sequence>MCQLCGVSFAIARHRRADEPPSAAWDYTGSRYGSLILEALFRETCRDTGSGCELLESESSTYQHIANPECASDNGYSGCRISVEEMKGCRAVQVLVKKREGWEPEDDDEDFEIKSEYFLTGIGDGSPDCVPLEDLRPARHGIESIHIANVDCDYDWGLPFHPTCFQIFKRVSMLHLGNIDVQGLWEWRQRDCTFEEFVGFPRNVAVRVASEQRWRHEPGSEYLVANPVNIPGLQALLKRLWGGPGPEEVFRREAKNLENPSADPFTTLPTETISMVVEYLSSEDIANLRLATRAARELPTILFRRLLLEDMPWMWEAEDVPLGDVDWYKLYCTVKFGWVGLKGLMNRKRIWKDVEEIVRRIEKDRRSKRKMDSD</sequence>
<keyword evidence="3" id="KW-1185">Reference proteome</keyword>
<dbReference type="EMBL" id="CAJPDT010000134">
    <property type="protein sequence ID" value="CAF9940630.1"/>
    <property type="molecule type" value="Genomic_DNA"/>
</dbReference>
<protein>
    <recommendedName>
        <fullName evidence="1">F-box domain-containing protein</fullName>
    </recommendedName>
</protein>
<dbReference type="PROSITE" id="PS50181">
    <property type="entry name" value="FBOX"/>
    <property type="match status" value="1"/>
</dbReference>
<evidence type="ECO:0000313" key="2">
    <source>
        <dbReference type="EMBL" id="CAF9940630.1"/>
    </source>
</evidence>
<feature type="domain" description="F-box" evidence="1">
    <location>
        <begin position="262"/>
        <end position="306"/>
    </location>
</feature>
<comment type="caution">
    <text evidence="2">The sequence shown here is derived from an EMBL/GenBank/DDBJ whole genome shotgun (WGS) entry which is preliminary data.</text>
</comment>
<organism evidence="2 3">
    <name type="scientific">Imshaugia aleurites</name>
    <dbReference type="NCBI Taxonomy" id="172621"/>
    <lineage>
        <taxon>Eukaryota</taxon>
        <taxon>Fungi</taxon>
        <taxon>Dikarya</taxon>
        <taxon>Ascomycota</taxon>
        <taxon>Pezizomycotina</taxon>
        <taxon>Lecanoromycetes</taxon>
        <taxon>OSLEUM clade</taxon>
        <taxon>Lecanoromycetidae</taxon>
        <taxon>Lecanorales</taxon>
        <taxon>Lecanorineae</taxon>
        <taxon>Parmeliaceae</taxon>
        <taxon>Imshaugia</taxon>
    </lineage>
</organism>
<dbReference type="Proteomes" id="UP000664534">
    <property type="component" value="Unassembled WGS sequence"/>
</dbReference>
<gene>
    <name evidence="2" type="ORF">IMSHALPRED_002099</name>
</gene>
<dbReference type="InterPro" id="IPR036047">
    <property type="entry name" value="F-box-like_dom_sf"/>
</dbReference>
<evidence type="ECO:0000313" key="3">
    <source>
        <dbReference type="Proteomes" id="UP000664534"/>
    </source>
</evidence>
<proteinExistence type="predicted"/>
<evidence type="ECO:0000259" key="1">
    <source>
        <dbReference type="PROSITE" id="PS50181"/>
    </source>
</evidence>
<reference evidence="2" key="1">
    <citation type="submission" date="2021-03" db="EMBL/GenBank/DDBJ databases">
        <authorList>
            <person name="Tagirdzhanova G."/>
        </authorList>
    </citation>
    <scope>NUCLEOTIDE SEQUENCE</scope>
</reference>
<accession>A0A8H3J4J0</accession>
<dbReference type="SUPFAM" id="SSF81383">
    <property type="entry name" value="F-box domain"/>
    <property type="match status" value="1"/>
</dbReference>
<dbReference type="OrthoDB" id="6612291at2759"/>
<dbReference type="AlphaFoldDB" id="A0A8H3J4J0"/>
<dbReference type="InterPro" id="IPR001810">
    <property type="entry name" value="F-box_dom"/>
</dbReference>
<name>A0A8H3J4J0_9LECA</name>